<evidence type="ECO:0000256" key="3">
    <source>
        <dbReference type="ARBA" id="ARBA00022777"/>
    </source>
</evidence>
<proteinExistence type="inferred from homology"/>
<dbReference type="CDD" id="cd14014">
    <property type="entry name" value="STKc_PknB_like"/>
    <property type="match status" value="1"/>
</dbReference>
<sequence length="458" mass="50042">MRITSTFQADDGHEYEILPDPLGAGAQGAVKRGRRTADDCPVAIKRITDGAGRGPEANRELQIALKLHQQDSQHLLAPLSWAVDDADLLLVIPLAERSLAAELASHQNGLAEDALLPVLRDITCGLVELHAAGIVHRDLKPANVLFYDSRWCVADFGISRDLDVRTGTVTFQGHGTVSYVAPERWRGQPSTHKSDLYALGCIAYELATGHTVFAGDRDMQRHHHLHTPPPAAPVGSTLARWVSRLLDKDPARRPQDPAAALAALPRAPAPTGRLAAAAWQAQQARNEQAAIQGLAMTAAEAAAAERRQALADLIDLCASVDERARRDVPDLRWDDHGDIQRFSVDDARLEFILWRTTHNRDGLTLVGEVSTVGHGARRCAANIVCERSGDRLQWFLDTVARNAISGIVEEPAGFAEEAEFFTHYDHFQQGGMHAWERQRQVLTVAAVLDLLGDLLEAS</sequence>
<keyword evidence="1 11" id="KW-0808">Transferase</keyword>
<evidence type="ECO:0000256" key="2">
    <source>
        <dbReference type="ARBA" id="ARBA00022741"/>
    </source>
</evidence>
<dbReference type="PROSITE" id="PS00108">
    <property type="entry name" value="PROTEIN_KINASE_ST"/>
    <property type="match status" value="1"/>
</dbReference>
<dbReference type="RefSeq" id="WP_378062274.1">
    <property type="nucleotide sequence ID" value="NZ_JBHSIS010000027.1"/>
</dbReference>
<dbReference type="SUPFAM" id="SSF56112">
    <property type="entry name" value="Protein kinase-like (PK-like)"/>
    <property type="match status" value="1"/>
</dbReference>
<comment type="catalytic activity">
    <reaction evidence="7">
        <text>L-seryl-[protein] + ATP = O-phospho-L-seryl-[protein] + ADP + H(+)</text>
        <dbReference type="Rhea" id="RHEA:17989"/>
        <dbReference type="Rhea" id="RHEA-COMP:9863"/>
        <dbReference type="Rhea" id="RHEA-COMP:11604"/>
        <dbReference type="ChEBI" id="CHEBI:15378"/>
        <dbReference type="ChEBI" id="CHEBI:29999"/>
        <dbReference type="ChEBI" id="CHEBI:30616"/>
        <dbReference type="ChEBI" id="CHEBI:83421"/>
        <dbReference type="ChEBI" id="CHEBI:456216"/>
        <dbReference type="EC" id="2.7.12.2"/>
    </reaction>
</comment>
<evidence type="ECO:0000256" key="6">
    <source>
        <dbReference type="ARBA" id="ARBA00038999"/>
    </source>
</evidence>
<dbReference type="EC" id="2.7.12.2" evidence="6"/>
<dbReference type="PROSITE" id="PS50011">
    <property type="entry name" value="PROTEIN_KINASE_DOM"/>
    <property type="match status" value="1"/>
</dbReference>
<dbReference type="InterPro" id="IPR011009">
    <property type="entry name" value="Kinase-like_dom_sf"/>
</dbReference>
<dbReference type="Pfam" id="PF00069">
    <property type="entry name" value="Pkinase"/>
    <property type="match status" value="1"/>
</dbReference>
<evidence type="ECO:0000259" key="10">
    <source>
        <dbReference type="PROSITE" id="PS50011"/>
    </source>
</evidence>
<dbReference type="InterPro" id="IPR008271">
    <property type="entry name" value="Ser/Thr_kinase_AS"/>
</dbReference>
<comment type="similarity">
    <text evidence="5">Belongs to the protein kinase superfamily. STE Ser/Thr protein kinase family. MAP kinase kinase subfamily.</text>
</comment>
<dbReference type="GO" id="GO:0004674">
    <property type="term" value="F:protein serine/threonine kinase activity"/>
    <property type="evidence" value="ECO:0007669"/>
    <property type="project" value="UniProtKB-EC"/>
</dbReference>
<protein>
    <recommendedName>
        <fullName evidence="6">mitogen-activated protein kinase kinase</fullName>
        <ecNumber evidence="6">2.7.12.2</ecNumber>
    </recommendedName>
</protein>
<dbReference type="SMART" id="SM00220">
    <property type="entry name" value="S_TKc"/>
    <property type="match status" value="1"/>
</dbReference>
<accession>A0ABV9SE99</accession>
<evidence type="ECO:0000256" key="1">
    <source>
        <dbReference type="ARBA" id="ARBA00022679"/>
    </source>
</evidence>
<feature type="domain" description="Protein kinase" evidence="10">
    <location>
        <begin position="16"/>
        <end position="267"/>
    </location>
</feature>
<evidence type="ECO:0000256" key="4">
    <source>
        <dbReference type="ARBA" id="ARBA00022840"/>
    </source>
</evidence>
<gene>
    <name evidence="11" type="ORF">ACFPCV_37910</name>
</gene>
<organism evidence="11 12">
    <name type="scientific">Actinophytocola glycyrrhizae</name>
    <dbReference type="NCBI Taxonomy" id="2044873"/>
    <lineage>
        <taxon>Bacteria</taxon>
        <taxon>Bacillati</taxon>
        <taxon>Actinomycetota</taxon>
        <taxon>Actinomycetes</taxon>
        <taxon>Pseudonocardiales</taxon>
        <taxon>Pseudonocardiaceae</taxon>
    </lineage>
</organism>
<keyword evidence="12" id="KW-1185">Reference proteome</keyword>
<dbReference type="Gene3D" id="1.10.510.10">
    <property type="entry name" value="Transferase(Phosphotransferase) domain 1"/>
    <property type="match status" value="1"/>
</dbReference>
<evidence type="ECO:0000256" key="7">
    <source>
        <dbReference type="ARBA" id="ARBA00049014"/>
    </source>
</evidence>
<dbReference type="EMBL" id="JBHSIS010000027">
    <property type="protein sequence ID" value="MFC4859304.1"/>
    <property type="molecule type" value="Genomic_DNA"/>
</dbReference>
<keyword evidence="4" id="KW-0067">ATP-binding</keyword>
<evidence type="ECO:0000313" key="12">
    <source>
        <dbReference type="Proteomes" id="UP001595859"/>
    </source>
</evidence>
<comment type="catalytic activity">
    <reaction evidence="8">
        <text>L-threonyl-[protein] + ATP = O-phospho-L-threonyl-[protein] + ADP + H(+)</text>
        <dbReference type="Rhea" id="RHEA:46608"/>
        <dbReference type="Rhea" id="RHEA-COMP:11060"/>
        <dbReference type="Rhea" id="RHEA-COMP:11605"/>
        <dbReference type="ChEBI" id="CHEBI:15378"/>
        <dbReference type="ChEBI" id="CHEBI:30013"/>
        <dbReference type="ChEBI" id="CHEBI:30616"/>
        <dbReference type="ChEBI" id="CHEBI:61977"/>
        <dbReference type="ChEBI" id="CHEBI:456216"/>
        <dbReference type="EC" id="2.7.12.2"/>
    </reaction>
</comment>
<dbReference type="Proteomes" id="UP001595859">
    <property type="component" value="Unassembled WGS sequence"/>
</dbReference>
<keyword evidence="2" id="KW-0547">Nucleotide-binding</keyword>
<evidence type="ECO:0000313" key="11">
    <source>
        <dbReference type="EMBL" id="MFC4859304.1"/>
    </source>
</evidence>
<comment type="catalytic activity">
    <reaction evidence="9">
        <text>L-tyrosyl-[protein] + ATP = O-phospho-L-tyrosyl-[protein] + ADP + H(+)</text>
        <dbReference type="Rhea" id="RHEA:10596"/>
        <dbReference type="Rhea" id="RHEA-COMP:10136"/>
        <dbReference type="Rhea" id="RHEA-COMP:20101"/>
        <dbReference type="ChEBI" id="CHEBI:15378"/>
        <dbReference type="ChEBI" id="CHEBI:30616"/>
        <dbReference type="ChEBI" id="CHEBI:46858"/>
        <dbReference type="ChEBI" id="CHEBI:61978"/>
        <dbReference type="ChEBI" id="CHEBI:456216"/>
        <dbReference type="EC" id="2.7.12.2"/>
    </reaction>
</comment>
<keyword evidence="3 11" id="KW-0418">Kinase</keyword>
<dbReference type="PANTHER" id="PTHR48013:SF9">
    <property type="entry name" value="DUAL SPECIFICITY MITOGEN-ACTIVATED PROTEIN KINASE KINASE 5"/>
    <property type="match status" value="1"/>
</dbReference>
<evidence type="ECO:0000256" key="8">
    <source>
        <dbReference type="ARBA" id="ARBA00049299"/>
    </source>
</evidence>
<comment type="caution">
    <text evidence="11">The sequence shown here is derived from an EMBL/GenBank/DDBJ whole genome shotgun (WGS) entry which is preliminary data.</text>
</comment>
<dbReference type="PANTHER" id="PTHR48013">
    <property type="entry name" value="DUAL SPECIFICITY MITOGEN-ACTIVATED PROTEIN KINASE KINASE 5-RELATED"/>
    <property type="match status" value="1"/>
</dbReference>
<dbReference type="InterPro" id="IPR000719">
    <property type="entry name" value="Prot_kinase_dom"/>
</dbReference>
<evidence type="ECO:0000256" key="9">
    <source>
        <dbReference type="ARBA" id="ARBA00051693"/>
    </source>
</evidence>
<evidence type="ECO:0000256" key="5">
    <source>
        <dbReference type="ARBA" id="ARBA00038035"/>
    </source>
</evidence>
<reference evidence="12" key="1">
    <citation type="journal article" date="2019" name="Int. J. Syst. Evol. Microbiol.">
        <title>The Global Catalogue of Microorganisms (GCM) 10K type strain sequencing project: providing services to taxonomists for standard genome sequencing and annotation.</title>
        <authorList>
            <consortium name="The Broad Institute Genomics Platform"/>
            <consortium name="The Broad Institute Genome Sequencing Center for Infectious Disease"/>
            <person name="Wu L."/>
            <person name="Ma J."/>
        </authorList>
    </citation>
    <scope>NUCLEOTIDE SEQUENCE [LARGE SCALE GENOMIC DNA]</scope>
    <source>
        <strain evidence="12">ZS-22-S1</strain>
    </source>
</reference>
<name>A0ABV9SE99_9PSEU</name>